<proteinExistence type="predicted"/>
<feature type="region of interest" description="Disordered" evidence="2">
    <location>
        <begin position="359"/>
        <end position="409"/>
    </location>
</feature>
<name>A0AAD3E3Q3_9CHLO</name>
<evidence type="ECO:0000256" key="2">
    <source>
        <dbReference type="SAM" id="MobiDB-lite"/>
    </source>
</evidence>
<reference evidence="3 4" key="1">
    <citation type="journal article" date="2021" name="Sci. Rep.">
        <title>Genome sequencing of the multicellular alga Astrephomene provides insights into convergent evolution of germ-soma differentiation.</title>
        <authorList>
            <person name="Yamashita S."/>
            <person name="Yamamoto K."/>
            <person name="Matsuzaki R."/>
            <person name="Suzuki S."/>
            <person name="Yamaguchi H."/>
            <person name="Hirooka S."/>
            <person name="Minakuchi Y."/>
            <person name="Miyagishima S."/>
            <person name="Kawachi M."/>
            <person name="Toyoda A."/>
            <person name="Nozaki H."/>
        </authorList>
    </citation>
    <scope>NUCLEOTIDE SEQUENCE [LARGE SCALE GENOMIC DNA]</scope>
    <source>
        <strain evidence="3 4">NIES-4017</strain>
    </source>
</reference>
<evidence type="ECO:0000313" key="4">
    <source>
        <dbReference type="Proteomes" id="UP001054857"/>
    </source>
</evidence>
<evidence type="ECO:0000256" key="1">
    <source>
        <dbReference type="SAM" id="Coils"/>
    </source>
</evidence>
<keyword evidence="1" id="KW-0175">Coiled coil</keyword>
<comment type="caution">
    <text evidence="3">The sequence shown here is derived from an EMBL/GenBank/DDBJ whole genome shotgun (WGS) entry which is preliminary data.</text>
</comment>
<feature type="compositionally biased region" description="Gly residues" evidence="2">
    <location>
        <begin position="383"/>
        <end position="399"/>
    </location>
</feature>
<gene>
    <name evidence="3" type="ORF">Agub_g15861</name>
</gene>
<protein>
    <submittedName>
        <fullName evidence="3">Uncharacterized protein</fullName>
    </submittedName>
</protein>
<organism evidence="3 4">
    <name type="scientific">Astrephomene gubernaculifera</name>
    <dbReference type="NCBI Taxonomy" id="47775"/>
    <lineage>
        <taxon>Eukaryota</taxon>
        <taxon>Viridiplantae</taxon>
        <taxon>Chlorophyta</taxon>
        <taxon>core chlorophytes</taxon>
        <taxon>Chlorophyceae</taxon>
        <taxon>CS clade</taxon>
        <taxon>Chlamydomonadales</taxon>
        <taxon>Astrephomenaceae</taxon>
        <taxon>Astrephomene</taxon>
    </lineage>
</organism>
<feature type="region of interest" description="Disordered" evidence="2">
    <location>
        <begin position="200"/>
        <end position="292"/>
    </location>
</feature>
<dbReference type="Proteomes" id="UP001054857">
    <property type="component" value="Unassembled WGS sequence"/>
</dbReference>
<feature type="compositionally biased region" description="Low complexity" evidence="2">
    <location>
        <begin position="235"/>
        <end position="259"/>
    </location>
</feature>
<feature type="compositionally biased region" description="Low complexity" evidence="2">
    <location>
        <begin position="400"/>
        <end position="409"/>
    </location>
</feature>
<keyword evidence="4" id="KW-1185">Reference proteome</keyword>
<evidence type="ECO:0000313" key="3">
    <source>
        <dbReference type="EMBL" id="GFR53141.1"/>
    </source>
</evidence>
<dbReference type="EMBL" id="BMAR01000093">
    <property type="protein sequence ID" value="GFR53141.1"/>
    <property type="molecule type" value="Genomic_DNA"/>
</dbReference>
<feature type="non-terminal residue" evidence="3">
    <location>
        <position position="409"/>
    </location>
</feature>
<feature type="non-terminal residue" evidence="3">
    <location>
        <position position="1"/>
    </location>
</feature>
<feature type="compositionally biased region" description="Basic and acidic residues" evidence="2">
    <location>
        <begin position="223"/>
        <end position="234"/>
    </location>
</feature>
<feature type="coiled-coil region" evidence="1">
    <location>
        <begin position="19"/>
        <end position="196"/>
    </location>
</feature>
<dbReference type="AlphaFoldDB" id="A0AAD3E3Q3"/>
<sequence>LRDLDATCRALQRELDSRTRLHDGEVRQLQQRAEQAEQRLRLATESYDSHKAQLAAQLSTAQQCLAELRRQCLEDVGLLQRRHGEEVAALRGALDAAAARGSHLEQEAAGLREQLRVAREEIQPRAASLEQQLAEERQAAEAAVAELQRRRQEAERRAQEAEAQRLQEVRALRAELEAEGRAVAHMRGELEALRAEAAAAAGMRGRHQRAKNGSSGGGGGGGDGKRQGDGRRVSEGAAAAAEAAAGSSSPSSGSEASLSPRVYHRRGGGNKGNMVMAGGGSSMGGPPPGLLAAGPVKGAPGVAAAVAPGGGEHAVPSMSYRPTLPYNSHPHQHYHAQLAAGRPAALSLEALQDSHDSLPDLGATSLMDLPPSPGSSASFWLGPSGGGAGGGGAGGGGRAGSTTPPGSQQ</sequence>
<accession>A0AAD3E3Q3</accession>